<keyword evidence="5 9" id="KW-0560">Oxidoreductase</keyword>
<feature type="binding site" description="axial binding residue" evidence="8">
    <location>
        <position position="487"/>
    </location>
    <ligand>
        <name>heme</name>
        <dbReference type="ChEBI" id="CHEBI:30413"/>
    </ligand>
    <ligandPart>
        <name>Fe</name>
        <dbReference type="ChEBI" id="CHEBI:18248"/>
    </ligandPart>
</feature>
<dbReference type="FunFam" id="1.10.630.10:FF:000016">
    <property type="entry name" value="Cytochrome P450 78A5"/>
    <property type="match status" value="1"/>
</dbReference>
<evidence type="ECO:0000256" key="1">
    <source>
        <dbReference type="ARBA" id="ARBA00001971"/>
    </source>
</evidence>
<dbReference type="Proteomes" id="UP001140206">
    <property type="component" value="Chromosome 3"/>
</dbReference>
<keyword evidence="3 8" id="KW-0349">Heme</keyword>
<dbReference type="PANTHER" id="PTHR47946">
    <property type="entry name" value="CYTOCHROME P450 78A7-RELATED"/>
    <property type="match status" value="1"/>
</dbReference>
<reference evidence="11" key="1">
    <citation type="submission" date="2022-08" db="EMBL/GenBank/DDBJ databases">
        <authorList>
            <person name="Marques A."/>
        </authorList>
    </citation>
    <scope>NUCLEOTIDE SEQUENCE</scope>
    <source>
        <strain evidence="11">RhyPub2mFocal</strain>
        <tissue evidence="11">Leaves</tissue>
    </source>
</reference>
<keyword evidence="6 8" id="KW-0408">Iron</keyword>
<dbReference type="InterPro" id="IPR002401">
    <property type="entry name" value="Cyt_P450_E_grp-I"/>
</dbReference>
<comment type="caution">
    <text evidence="11">The sequence shown here is derived from an EMBL/GenBank/DDBJ whole genome shotgun (WGS) entry which is preliminary data.</text>
</comment>
<evidence type="ECO:0000313" key="11">
    <source>
        <dbReference type="EMBL" id="KAJ4773928.1"/>
    </source>
</evidence>
<dbReference type="InterPro" id="IPR051996">
    <property type="entry name" value="Cytochrome_P450_78A"/>
</dbReference>
<accession>A0AAV8E6C6</accession>
<dbReference type="PANTHER" id="PTHR47946:SF27">
    <property type="entry name" value="OS03G0134500 PROTEIN"/>
    <property type="match status" value="1"/>
</dbReference>
<evidence type="ECO:0000256" key="10">
    <source>
        <dbReference type="SAM" id="Phobius"/>
    </source>
</evidence>
<sequence>MDNTVQSWWVFPLAFSPKIFDTLDTTLSLSSIATVFFSFASVATITWLVTSLLYWTHQGGPAWGKYWRRTSPSSYSAIPGPRGLPFIGSMRIKSGLSHLMLDALAKRLGAKRLMAFSLGETRVIVSSHPAVAKDILNSLDFADRPVNHSAYGLMFHRSIGFAPYGVYWRTLRKIASYHLFCPSQIEISSCHRASIATQMTSYVRSTAPGKIVQVRGVLRRAALYYIMQSVFGKQYNLSSNDAEVEQLLWMVDEGYELLGMSNWSDYFPLLAGLDLQRIQSRCANLMPKVNQLVTSIIEEHRSNSGSRKERDFVDILLSLQESEGLSDSDVAAVLWEMIFRGTDAMAVQMEWTLARIVLHPEVQAKIHAELDQVVGGTKAVTESDSASLVYLQAVIKEVLRMHPPGPLLAWARESITDTFVDGRFVPAGTTAMINMWAITHDPEVWQNPDEFTPERFIADDYDTKSVNFSVMGTDLRLAPFGAGRRSCPGKGMAVAAVGFWIASLLHEFELLPVEGKAVDLSELMKLSCEMKVPLEVMVRPRRSL</sequence>
<dbReference type="Gene3D" id="1.10.630.10">
    <property type="entry name" value="Cytochrome P450"/>
    <property type="match status" value="1"/>
</dbReference>
<keyword evidence="7 9" id="KW-0503">Monooxygenase</keyword>
<evidence type="ECO:0000313" key="12">
    <source>
        <dbReference type="Proteomes" id="UP001140206"/>
    </source>
</evidence>
<evidence type="ECO:0000256" key="7">
    <source>
        <dbReference type="ARBA" id="ARBA00023033"/>
    </source>
</evidence>
<name>A0AAV8E6C6_9POAL</name>
<dbReference type="Pfam" id="PF00067">
    <property type="entry name" value="p450"/>
    <property type="match status" value="1"/>
</dbReference>
<dbReference type="GO" id="GO:0004497">
    <property type="term" value="F:monooxygenase activity"/>
    <property type="evidence" value="ECO:0007669"/>
    <property type="project" value="UniProtKB-KW"/>
</dbReference>
<dbReference type="GO" id="GO:0005506">
    <property type="term" value="F:iron ion binding"/>
    <property type="evidence" value="ECO:0007669"/>
    <property type="project" value="InterPro"/>
</dbReference>
<feature type="transmembrane region" description="Helical" evidence="10">
    <location>
        <begin position="32"/>
        <end position="55"/>
    </location>
</feature>
<dbReference type="PRINTS" id="PR00463">
    <property type="entry name" value="EP450I"/>
</dbReference>
<evidence type="ECO:0000256" key="3">
    <source>
        <dbReference type="ARBA" id="ARBA00022617"/>
    </source>
</evidence>
<dbReference type="EMBL" id="JAMFTS010000003">
    <property type="protein sequence ID" value="KAJ4773928.1"/>
    <property type="molecule type" value="Genomic_DNA"/>
</dbReference>
<dbReference type="InterPro" id="IPR001128">
    <property type="entry name" value="Cyt_P450"/>
</dbReference>
<dbReference type="PRINTS" id="PR00385">
    <property type="entry name" value="P450"/>
</dbReference>
<comment type="cofactor">
    <cofactor evidence="1 8">
        <name>heme</name>
        <dbReference type="ChEBI" id="CHEBI:30413"/>
    </cofactor>
</comment>
<evidence type="ECO:0000256" key="9">
    <source>
        <dbReference type="RuleBase" id="RU000461"/>
    </source>
</evidence>
<comment type="similarity">
    <text evidence="2 9">Belongs to the cytochrome P450 family.</text>
</comment>
<dbReference type="SUPFAM" id="SSF48264">
    <property type="entry name" value="Cytochrome P450"/>
    <property type="match status" value="1"/>
</dbReference>
<dbReference type="InterPro" id="IPR036396">
    <property type="entry name" value="Cyt_P450_sf"/>
</dbReference>
<dbReference type="PROSITE" id="PS00086">
    <property type="entry name" value="CYTOCHROME_P450"/>
    <property type="match status" value="1"/>
</dbReference>
<evidence type="ECO:0000256" key="6">
    <source>
        <dbReference type="ARBA" id="ARBA00023004"/>
    </source>
</evidence>
<protein>
    <submittedName>
        <fullName evidence="11">Cytochrome P450 78A9</fullName>
    </submittedName>
</protein>
<keyword evidence="4 8" id="KW-0479">Metal-binding</keyword>
<gene>
    <name evidence="11" type="ORF">LUZ62_058185</name>
</gene>
<dbReference type="GO" id="GO:0016705">
    <property type="term" value="F:oxidoreductase activity, acting on paired donors, with incorporation or reduction of molecular oxygen"/>
    <property type="evidence" value="ECO:0007669"/>
    <property type="project" value="InterPro"/>
</dbReference>
<keyword evidence="10" id="KW-1133">Transmembrane helix</keyword>
<evidence type="ECO:0000256" key="2">
    <source>
        <dbReference type="ARBA" id="ARBA00010617"/>
    </source>
</evidence>
<dbReference type="AlphaFoldDB" id="A0AAV8E6C6"/>
<organism evidence="11 12">
    <name type="scientific">Rhynchospora pubera</name>
    <dbReference type="NCBI Taxonomy" id="906938"/>
    <lineage>
        <taxon>Eukaryota</taxon>
        <taxon>Viridiplantae</taxon>
        <taxon>Streptophyta</taxon>
        <taxon>Embryophyta</taxon>
        <taxon>Tracheophyta</taxon>
        <taxon>Spermatophyta</taxon>
        <taxon>Magnoliopsida</taxon>
        <taxon>Liliopsida</taxon>
        <taxon>Poales</taxon>
        <taxon>Cyperaceae</taxon>
        <taxon>Cyperoideae</taxon>
        <taxon>Rhynchosporeae</taxon>
        <taxon>Rhynchospora</taxon>
    </lineage>
</organism>
<evidence type="ECO:0000256" key="4">
    <source>
        <dbReference type="ARBA" id="ARBA00022723"/>
    </source>
</evidence>
<dbReference type="GO" id="GO:0020037">
    <property type="term" value="F:heme binding"/>
    <property type="evidence" value="ECO:0007669"/>
    <property type="project" value="InterPro"/>
</dbReference>
<keyword evidence="10" id="KW-0472">Membrane</keyword>
<keyword evidence="10" id="KW-0812">Transmembrane</keyword>
<evidence type="ECO:0000256" key="5">
    <source>
        <dbReference type="ARBA" id="ARBA00023002"/>
    </source>
</evidence>
<proteinExistence type="inferred from homology"/>
<evidence type="ECO:0000256" key="8">
    <source>
        <dbReference type="PIRSR" id="PIRSR602401-1"/>
    </source>
</evidence>
<keyword evidence="12" id="KW-1185">Reference proteome</keyword>
<dbReference type="InterPro" id="IPR017972">
    <property type="entry name" value="Cyt_P450_CS"/>
</dbReference>